<dbReference type="PANTHER" id="PTHR30474:SF1">
    <property type="entry name" value="PEPTIDOGLYCAN GLYCOSYLTRANSFERASE MRDB"/>
    <property type="match status" value="1"/>
</dbReference>
<accession>A0A2H0CUS8</accession>
<feature type="transmembrane region" description="Helical" evidence="6">
    <location>
        <begin position="127"/>
        <end position="147"/>
    </location>
</feature>
<dbReference type="GO" id="GO:0032153">
    <property type="term" value="C:cell division site"/>
    <property type="evidence" value="ECO:0007669"/>
    <property type="project" value="TreeGrafter"/>
</dbReference>
<dbReference type="PANTHER" id="PTHR30474">
    <property type="entry name" value="CELL CYCLE PROTEIN"/>
    <property type="match status" value="1"/>
</dbReference>
<dbReference type="Pfam" id="PF01098">
    <property type="entry name" value="FTSW_RODA_SPOVE"/>
    <property type="match status" value="1"/>
</dbReference>
<name>A0A2H0CUS8_9BACT</name>
<reference evidence="7 8" key="1">
    <citation type="submission" date="2017-09" db="EMBL/GenBank/DDBJ databases">
        <title>Depth-based differentiation of microbial function through sediment-hosted aquifers and enrichment of novel symbionts in the deep terrestrial subsurface.</title>
        <authorList>
            <person name="Probst A.J."/>
            <person name="Ladd B."/>
            <person name="Jarett J.K."/>
            <person name="Geller-Mcgrath D.E."/>
            <person name="Sieber C.M."/>
            <person name="Emerson J.B."/>
            <person name="Anantharaman K."/>
            <person name="Thomas B.C."/>
            <person name="Malmstrom R."/>
            <person name="Stieglmeier M."/>
            <person name="Klingl A."/>
            <person name="Woyke T."/>
            <person name="Ryan C.M."/>
            <person name="Banfield J.F."/>
        </authorList>
    </citation>
    <scope>NUCLEOTIDE SEQUENCE [LARGE SCALE GENOMIC DNA]</scope>
    <source>
        <strain evidence="7">CG22_combo_CG10-13_8_21_14_all_47_15</strain>
    </source>
</reference>
<dbReference type="NCBIfam" id="TIGR02210">
    <property type="entry name" value="rodA_shape"/>
    <property type="match status" value="1"/>
</dbReference>
<sequence length="398" mass="44655">MSSPAATYLSHNNTMAMITRAYARAGIRRVLFKVDWPLFIAAFFLVVFGLITMNSFVEPNEFFNRQIIWTAIGIGVFFTLSLFDFRILRRTEVVSSLFFIGILLLILLLLIGDTVNGTRSWFTIGPVSFQPSDMMKLILIIVLAKYFSRRHIEISHFRHIFISGIYAAIPFFLIAFQPDFGSALIIASIWFGMIIVSGVSKKHLLIVILFATVLFSGLWQFGFEPYQKVRILSFMHPLADVQGAGYHARQSMIAVGSGEIFGKGIGYGTQSRLKFLPEYQTDFIFAAFAEEWGFVGAIILFMLYGILIWRILAIALVGSTNFEMLFAVGLVIFFMSHIILHIGINVGLFPVTGTTVPFLSYGGSHIITEFAGLGILMGMSRYARPVRRSAIEHEMIGI</sequence>
<feature type="transmembrane region" description="Helical" evidence="6">
    <location>
        <begin position="97"/>
        <end position="115"/>
    </location>
</feature>
<evidence type="ECO:0000313" key="7">
    <source>
        <dbReference type="EMBL" id="PIP73501.1"/>
    </source>
</evidence>
<evidence type="ECO:0000256" key="5">
    <source>
        <dbReference type="ARBA" id="ARBA00023136"/>
    </source>
</evidence>
<keyword evidence="3" id="KW-0133">Cell shape</keyword>
<dbReference type="InterPro" id="IPR011923">
    <property type="entry name" value="RodA/MrdB"/>
</dbReference>
<dbReference type="GO" id="GO:0008360">
    <property type="term" value="P:regulation of cell shape"/>
    <property type="evidence" value="ECO:0007669"/>
    <property type="project" value="UniProtKB-KW"/>
</dbReference>
<keyword evidence="4 6" id="KW-1133">Transmembrane helix</keyword>
<feature type="transmembrane region" description="Helical" evidence="6">
    <location>
        <begin position="324"/>
        <end position="346"/>
    </location>
</feature>
<feature type="transmembrane region" description="Helical" evidence="6">
    <location>
        <begin position="36"/>
        <end position="55"/>
    </location>
</feature>
<organism evidence="7 8">
    <name type="scientific">Candidatus Lloydbacteria bacterium CG22_combo_CG10-13_8_21_14_all_47_15</name>
    <dbReference type="NCBI Taxonomy" id="1974635"/>
    <lineage>
        <taxon>Bacteria</taxon>
        <taxon>Candidatus Lloydiibacteriota</taxon>
    </lineage>
</organism>
<dbReference type="GO" id="GO:0005886">
    <property type="term" value="C:plasma membrane"/>
    <property type="evidence" value="ECO:0007669"/>
    <property type="project" value="TreeGrafter"/>
</dbReference>
<proteinExistence type="predicted"/>
<evidence type="ECO:0000256" key="6">
    <source>
        <dbReference type="SAM" id="Phobius"/>
    </source>
</evidence>
<feature type="transmembrane region" description="Helical" evidence="6">
    <location>
        <begin position="358"/>
        <end position="379"/>
    </location>
</feature>
<evidence type="ECO:0000256" key="4">
    <source>
        <dbReference type="ARBA" id="ARBA00022989"/>
    </source>
</evidence>
<keyword evidence="2 6" id="KW-0812">Transmembrane</keyword>
<feature type="transmembrane region" description="Helical" evidence="6">
    <location>
        <begin position="159"/>
        <end position="176"/>
    </location>
</feature>
<dbReference type="GO" id="GO:0051301">
    <property type="term" value="P:cell division"/>
    <property type="evidence" value="ECO:0007669"/>
    <property type="project" value="InterPro"/>
</dbReference>
<dbReference type="EMBL" id="PCTL01000019">
    <property type="protein sequence ID" value="PIP73501.1"/>
    <property type="molecule type" value="Genomic_DNA"/>
</dbReference>
<dbReference type="GO" id="GO:0015648">
    <property type="term" value="F:lipid-linked peptidoglycan transporter activity"/>
    <property type="evidence" value="ECO:0007669"/>
    <property type="project" value="TreeGrafter"/>
</dbReference>
<feature type="transmembrane region" description="Helical" evidence="6">
    <location>
        <begin position="67"/>
        <end position="85"/>
    </location>
</feature>
<evidence type="ECO:0000256" key="1">
    <source>
        <dbReference type="ARBA" id="ARBA00004141"/>
    </source>
</evidence>
<gene>
    <name evidence="7" type="ORF">COW88_01750</name>
</gene>
<keyword evidence="5 6" id="KW-0472">Membrane</keyword>
<feature type="transmembrane region" description="Helical" evidence="6">
    <location>
        <begin position="292"/>
        <end position="312"/>
    </location>
</feature>
<evidence type="ECO:0000313" key="8">
    <source>
        <dbReference type="Proteomes" id="UP000230638"/>
    </source>
</evidence>
<dbReference type="Proteomes" id="UP000230638">
    <property type="component" value="Unassembled WGS sequence"/>
</dbReference>
<protein>
    <submittedName>
        <fullName evidence="7">Rod shape-determining protein RodA</fullName>
    </submittedName>
</protein>
<feature type="transmembrane region" description="Helical" evidence="6">
    <location>
        <begin position="182"/>
        <end position="199"/>
    </location>
</feature>
<evidence type="ECO:0000256" key="2">
    <source>
        <dbReference type="ARBA" id="ARBA00022692"/>
    </source>
</evidence>
<dbReference type="InterPro" id="IPR001182">
    <property type="entry name" value="FtsW/RodA"/>
</dbReference>
<dbReference type="AlphaFoldDB" id="A0A2H0CUS8"/>
<comment type="subcellular location">
    <subcellularLocation>
        <location evidence="1">Membrane</location>
        <topology evidence="1">Multi-pass membrane protein</topology>
    </subcellularLocation>
</comment>
<feature type="transmembrane region" description="Helical" evidence="6">
    <location>
        <begin position="204"/>
        <end position="223"/>
    </location>
</feature>
<comment type="caution">
    <text evidence="7">The sequence shown here is derived from an EMBL/GenBank/DDBJ whole genome shotgun (WGS) entry which is preliminary data.</text>
</comment>
<evidence type="ECO:0000256" key="3">
    <source>
        <dbReference type="ARBA" id="ARBA00022960"/>
    </source>
</evidence>